<evidence type="ECO:0000313" key="3">
    <source>
        <dbReference type="Proteomes" id="UP000277579"/>
    </source>
</evidence>
<dbReference type="OrthoDB" id="1372231at2"/>
<dbReference type="Proteomes" id="UP000277579">
    <property type="component" value="Unassembled WGS sequence"/>
</dbReference>
<evidence type="ECO:0000313" key="2">
    <source>
        <dbReference type="EMBL" id="RKS25642.1"/>
    </source>
</evidence>
<evidence type="ECO:0008006" key="4">
    <source>
        <dbReference type="Google" id="ProtNLM"/>
    </source>
</evidence>
<dbReference type="EMBL" id="RBLC01000001">
    <property type="protein sequence ID" value="RKS25642.1"/>
    <property type="molecule type" value="Genomic_DNA"/>
</dbReference>
<dbReference type="AlphaFoldDB" id="A0A495MKR3"/>
<proteinExistence type="predicted"/>
<sequence length="270" mass="31054">MKKLFALVFLFSILVSCTKAKTKTEEANDTLSVKKEVSSIETKSVETVADEEFKNDFAILLASTFRDWEGNNPANLLTKDWIELYEKNGKYYLGKADFGLESGFSECSGDSTKTIESRNKTVLFMDYPELKLGEVKSLKISQKRIWPKEKIAFTFNNVEYFLRGEGDIIEKGETMEDGSENPVPWHKVENYKLFISTKDTPEKLLLKEDSFNDTFVELIFVGDIDRDGKLDFVFSANRHYEEERVILFLSSKAKENLVKKVSEIVRTFDC</sequence>
<feature type="signal peptide" evidence="1">
    <location>
        <begin position="1"/>
        <end position="20"/>
    </location>
</feature>
<dbReference type="RefSeq" id="WP_121375025.1">
    <property type="nucleotide sequence ID" value="NZ_RBLC01000001.1"/>
</dbReference>
<keyword evidence="1" id="KW-0732">Signal</keyword>
<keyword evidence="3" id="KW-1185">Reference proteome</keyword>
<name>A0A495MKR3_9FLAO</name>
<feature type="chain" id="PRO_5019725147" description="VCBS repeat protein" evidence="1">
    <location>
        <begin position="21"/>
        <end position="270"/>
    </location>
</feature>
<protein>
    <recommendedName>
        <fullName evidence="4">VCBS repeat protein</fullName>
    </recommendedName>
</protein>
<dbReference type="PROSITE" id="PS51257">
    <property type="entry name" value="PROKAR_LIPOPROTEIN"/>
    <property type="match status" value="1"/>
</dbReference>
<comment type="caution">
    <text evidence="2">The sequence shown here is derived from an EMBL/GenBank/DDBJ whole genome shotgun (WGS) entry which is preliminary data.</text>
</comment>
<accession>A0A495MKR3</accession>
<reference evidence="2 3" key="1">
    <citation type="submission" date="2018-10" db="EMBL/GenBank/DDBJ databases">
        <title>Genomic Encyclopedia of Archaeal and Bacterial Type Strains, Phase II (KMG-II): from individual species to whole genera.</title>
        <authorList>
            <person name="Goeker M."/>
        </authorList>
    </citation>
    <scope>NUCLEOTIDE SEQUENCE [LARGE SCALE GENOMIC DNA]</scope>
    <source>
        <strain evidence="2 3">DSM 29537</strain>
    </source>
</reference>
<gene>
    <name evidence="2" type="ORF">CLV94_0680</name>
</gene>
<organism evidence="2 3">
    <name type="scientific">Flavobacterium endophyticum</name>
    <dbReference type="NCBI Taxonomy" id="1540163"/>
    <lineage>
        <taxon>Bacteria</taxon>
        <taxon>Pseudomonadati</taxon>
        <taxon>Bacteroidota</taxon>
        <taxon>Flavobacteriia</taxon>
        <taxon>Flavobacteriales</taxon>
        <taxon>Flavobacteriaceae</taxon>
        <taxon>Flavobacterium</taxon>
    </lineage>
</organism>
<evidence type="ECO:0000256" key="1">
    <source>
        <dbReference type="SAM" id="SignalP"/>
    </source>
</evidence>